<dbReference type="SUPFAM" id="SSF52058">
    <property type="entry name" value="L domain-like"/>
    <property type="match status" value="1"/>
</dbReference>
<dbReference type="SMART" id="SM00369">
    <property type="entry name" value="LRR_TYP"/>
    <property type="match status" value="4"/>
</dbReference>
<dbReference type="Pfam" id="PF13855">
    <property type="entry name" value="LRR_8"/>
    <property type="match status" value="1"/>
</dbReference>
<dbReference type="PANTHER" id="PTHR48051:SF54">
    <property type="entry name" value="LEUCINE-RICH REPEAT-CONTAINING PROTEIN"/>
    <property type="match status" value="1"/>
</dbReference>
<organism evidence="3">
    <name type="scientific">marine sediment metagenome</name>
    <dbReference type="NCBI Taxonomy" id="412755"/>
    <lineage>
        <taxon>unclassified sequences</taxon>
        <taxon>metagenomes</taxon>
        <taxon>ecological metagenomes</taxon>
    </lineage>
</organism>
<reference evidence="3" key="1">
    <citation type="journal article" date="2015" name="Nature">
        <title>Complex archaea that bridge the gap between prokaryotes and eukaryotes.</title>
        <authorList>
            <person name="Spang A."/>
            <person name="Saw J.H."/>
            <person name="Jorgensen S.L."/>
            <person name="Zaremba-Niedzwiedzka K."/>
            <person name="Martijn J."/>
            <person name="Lind A.E."/>
            <person name="van Eijk R."/>
            <person name="Schleper C."/>
            <person name="Guy L."/>
            <person name="Ettema T.J."/>
        </authorList>
    </citation>
    <scope>NUCLEOTIDE SEQUENCE</scope>
</reference>
<evidence type="ECO:0000256" key="1">
    <source>
        <dbReference type="ARBA" id="ARBA00022614"/>
    </source>
</evidence>
<dbReference type="InterPro" id="IPR001611">
    <property type="entry name" value="Leu-rich_rpt"/>
</dbReference>
<dbReference type="SMART" id="SM00364">
    <property type="entry name" value="LRR_BAC"/>
    <property type="match status" value="5"/>
</dbReference>
<gene>
    <name evidence="3" type="ORF">LCGC14_0606270</name>
</gene>
<comment type="caution">
    <text evidence="3">The sequence shown here is derived from an EMBL/GenBank/DDBJ whole genome shotgun (WGS) entry which is preliminary data.</text>
</comment>
<dbReference type="EMBL" id="LAZR01000991">
    <property type="protein sequence ID" value="KKN53038.1"/>
    <property type="molecule type" value="Genomic_DNA"/>
</dbReference>
<dbReference type="PROSITE" id="PS51450">
    <property type="entry name" value="LRR"/>
    <property type="match status" value="3"/>
</dbReference>
<protein>
    <recommendedName>
        <fullName evidence="4">Leucine-rich repeat domain-containing protein</fullName>
    </recommendedName>
</protein>
<dbReference type="GO" id="GO:0005737">
    <property type="term" value="C:cytoplasm"/>
    <property type="evidence" value="ECO:0007669"/>
    <property type="project" value="TreeGrafter"/>
</dbReference>
<name>A0A0F9UHG3_9ZZZZ</name>
<dbReference type="InterPro" id="IPR032675">
    <property type="entry name" value="LRR_dom_sf"/>
</dbReference>
<dbReference type="PANTHER" id="PTHR48051">
    <property type="match status" value="1"/>
</dbReference>
<keyword evidence="1" id="KW-0433">Leucine-rich repeat</keyword>
<evidence type="ECO:0008006" key="4">
    <source>
        <dbReference type="Google" id="ProtNLM"/>
    </source>
</evidence>
<dbReference type="AlphaFoldDB" id="A0A0F9UHG3"/>
<evidence type="ECO:0000313" key="3">
    <source>
        <dbReference type="EMBL" id="KKN53038.1"/>
    </source>
</evidence>
<sequence>MQGNIILLKIENKQNMQEFRVNKYLSLRLEKEETIIYVAHTPFMQCAFLLLNINIEEASTFDDIESIDEAAEKLNASMGDPMEEYKFNIRPEVEFWGHCSNLQVWYEHDYDARLIHINLAFPLLRRLTEEGDPLAKAVFKKEIIKRYEHGTNNTRIFLEAEGFLGYLTVDEKLNLLLDEENFKALVDLSEEIPPFEEEEDSPIIEFLAGCIDSEDIIIEEGQIIKLKLWNLKLQEFPRSILKFKSLKFLSLRNNKLKELPDDLNKLSNLEELWLNNNKLVNLPDSLCDVENLTKLWASQNYLTKLPNNLGKLLNLKKLQLSKNSLKKLPRSICKLKKLEELILYNNCLEEIPECFSELISLKYIDFEKNYFKKYPEVLKKIENIINENIEN</sequence>
<keyword evidence="2" id="KW-0677">Repeat</keyword>
<dbReference type="Pfam" id="PF12799">
    <property type="entry name" value="LRR_4"/>
    <property type="match status" value="1"/>
</dbReference>
<proteinExistence type="predicted"/>
<evidence type="ECO:0000256" key="2">
    <source>
        <dbReference type="ARBA" id="ARBA00022737"/>
    </source>
</evidence>
<dbReference type="Gene3D" id="3.80.10.10">
    <property type="entry name" value="Ribonuclease Inhibitor"/>
    <property type="match status" value="1"/>
</dbReference>
<accession>A0A0F9UHG3</accession>
<dbReference type="InterPro" id="IPR025875">
    <property type="entry name" value="Leu-rich_rpt_4"/>
</dbReference>
<dbReference type="InterPro" id="IPR050216">
    <property type="entry name" value="LRR_domain-containing"/>
</dbReference>
<dbReference type="InterPro" id="IPR003591">
    <property type="entry name" value="Leu-rich_rpt_typical-subtyp"/>
</dbReference>